<dbReference type="RefSeq" id="WP_052661311.1">
    <property type="nucleotide sequence ID" value="NZ_CP009687.1"/>
</dbReference>
<evidence type="ECO:0000256" key="6">
    <source>
        <dbReference type="ARBA" id="ARBA00023136"/>
    </source>
</evidence>
<feature type="transmembrane region" description="Helical" evidence="7">
    <location>
        <begin position="271"/>
        <end position="288"/>
    </location>
</feature>
<dbReference type="STRING" id="84022.CACET_c33940"/>
<dbReference type="KEGG" id="cace:CACET_c33940"/>
<feature type="transmembrane region" description="Helical" evidence="7">
    <location>
        <begin position="107"/>
        <end position="127"/>
    </location>
</feature>
<sequence length="396" mass="42628">MMVEKKHDFFTKAAVLSIALLMYTTSMTTPALGEIAKAFPDVSPEVIKQIASLPSLMMVVFSLLCGQLERFMRPKKILYLAMTLTFVGGILPAFVGGMTFILITRAVFGAGFGLSFPMASSVVADLFKGQERDTLMGYRSAVGAMAGVVFQMVGGILASMYWRYAFLGFLLVIPIFILIHFKLPNYDKKQNATTDEEIPKNRLSRKTYLFSIFNAFFNILQFSFMTNVALVMTSGEIGNAAQAGTVLTVFTAAAFVAGLIYGKVAAIFKRFTISLAVGLIGFAFLILLNANTFLMFIVGSIVFGLGFGTYNPTLVLAIVRSAHKTASTVALSLYVALQGLGQFASPPILAFLTGIFGLTGPKAAWVVAAGIILSSCVISILVIAFTKPKTVETSPN</sequence>
<dbReference type="InterPro" id="IPR050189">
    <property type="entry name" value="MFS_Efflux_Transporters"/>
</dbReference>
<dbReference type="Proteomes" id="UP000035704">
    <property type="component" value="Chromosome"/>
</dbReference>
<dbReference type="PROSITE" id="PS50850">
    <property type="entry name" value="MFS"/>
    <property type="match status" value="1"/>
</dbReference>
<organism evidence="9 10">
    <name type="scientific">Clostridium aceticum</name>
    <dbReference type="NCBI Taxonomy" id="84022"/>
    <lineage>
        <taxon>Bacteria</taxon>
        <taxon>Bacillati</taxon>
        <taxon>Bacillota</taxon>
        <taxon>Clostridia</taxon>
        <taxon>Eubacteriales</taxon>
        <taxon>Clostridiaceae</taxon>
        <taxon>Clostridium</taxon>
    </lineage>
</organism>
<comment type="subcellular location">
    <subcellularLocation>
        <location evidence="1">Cell membrane</location>
        <topology evidence="1">Multi-pass membrane protein</topology>
    </subcellularLocation>
</comment>
<dbReference type="Pfam" id="PF07690">
    <property type="entry name" value="MFS_1"/>
    <property type="match status" value="1"/>
</dbReference>
<evidence type="ECO:0000256" key="7">
    <source>
        <dbReference type="SAM" id="Phobius"/>
    </source>
</evidence>
<feature type="transmembrane region" description="Helical" evidence="7">
    <location>
        <begin position="243"/>
        <end position="264"/>
    </location>
</feature>
<keyword evidence="3" id="KW-1003">Cell membrane</keyword>
<feature type="transmembrane region" description="Helical" evidence="7">
    <location>
        <begin position="363"/>
        <end position="385"/>
    </location>
</feature>
<keyword evidence="10" id="KW-1185">Reference proteome</keyword>
<feature type="transmembrane region" description="Helical" evidence="7">
    <location>
        <begin position="49"/>
        <end position="66"/>
    </location>
</feature>
<proteinExistence type="predicted"/>
<keyword evidence="2" id="KW-0813">Transport</keyword>
<keyword evidence="5 7" id="KW-1133">Transmembrane helix</keyword>
<feature type="transmembrane region" description="Helical" evidence="7">
    <location>
        <begin position="208"/>
        <end position="231"/>
    </location>
</feature>
<keyword evidence="6 7" id="KW-0472">Membrane</keyword>
<feature type="transmembrane region" description="Helical" evidence="7">
    <location>
        <begin position="331"/>
        <end position="357"/>
    </location>
</feature>
<accession>A0A0G3WFY1</accession>
<dbReference type="AlphaFoldDB" id="A0A0G3WFY1"/>
<evidence type="ECO:0000256" key="1">
    <source>
        <dbReference type="ARBA" id="ARBA00004651"/>
    </source>
</evidence>
<name>A0A0G3WFY1_9CLOT</name>
<evidence type="ECO:0000256" key="2">
    <source>
        <dbReference type="ARBA" id="ARBA00022448"/>
    </source>
</evidence>
<feature type="transmembrane region" description="Helical" evidence="7">
    <location>
        <begin position="164"/>
        <end position="181"/>
    </location>
</feature>
<evidence type="ECO:0000313" key="10">
    <source>
        <dbReference type="Proteomes" id="UP000035704"/>
    </source>
</evidence>
<dbReference type="OrthoDB" id="9812221at2"/>
<dbReference type="InterPro" id="IPR020846">
    <property type="entry name" value="MFS_dom"/>
</dbReference>
<dbReference type="PANTHER" id="PTHR43124">
    <property type="entry name" value="PURINE EFFLUX PUMP PBUE"/>
    <property type="match status" value="1"/>
</dbReference>
<evidence type="ECO:0000256" key="3">
    <source>
        <dbReference type="ARBA" id="ARBA00022475"/>
    </source>
</evidence>
<feature type="transmembrane region" description="Helical" evidence="7">
    <location>
        <begin position="294"/>
        <end position="319"/>
    </location>
</feature>
<dbReference type="SUPFAM" id="SSF103473">
    <property type="entry name" value="MFS general substrate transporter"/>
    <property type="match status" value="1"/>
</dbReference>
<protein>
    <submittedName>
        <fullName evidence="9">Arabinose efflux permease</fullName>
    </submittedName>
</protein>
<gene>
    <name evidence="9" type="ORF">CACET_c33940</name>
</gene>
<dbReference type="GO" id="GO:0022857">
    <property type="term" value="F:transmembrane transporter activity"/>
    <property type="evidence" value="ECO:0007669"/>
    <property type="project" value="InterPro"/>
</dbReference>
<dbReference type="EMBL" id="CP009687">
    <property type="protein sequence ID" value="AKL96837.1"/>
    <property type="molecule type" value="Genomic_DNA"/>
</dbReference>
<reference evidence="9 10" key="1">
    <citation type="submission" date="2014-10" db="EMBL/GenBank/DDBJ databases">
        <title>Genome sequence of Clostridium aceticum DSM 1496.</title>
        <authorList>
            <person name="Poehlein A."/>
            <person name="Schiel-Bengelsdorf B."/>
            <person name="Gottschalk G."/>
            <person name="Duerre P."/>
            <person name="Daniel R."/>
        </authorList>
    </citation>
    <scope>NUCLEOTIDE SEQUENCE [LARGE SCALE GENOMIC DNA]</scope>
    <source>
        <strain evidence="9 10">DSM 1496</strain>
    </source>
</reference>
<dbReference type="PANTHER" id="PTHR43124:SF3">
    <property type="entry name" value="CHLORAMPHENICOL EFFLUX PUMP RV0191"/>
    <property type="match status" value="1"/>
</dbReference>
<feature type="transmembrane region" description="Helical" evidence="7">
    <location>
        <begin position="78"/>
        <end position="101"/>
    </location>
</feature>
<evidence type="ECO:0000259" key="8">
    <source>
        <dbReference type="PROSITE" id="PS50850"/>
    </source>
</evidence>
<dbReference type="PATRIC" id="fig|84022.6.peg.3472"/>
<feature type="transmembrane region" description="Helical" evidence="7">
    <location>
        <begin position="139"/>
        <end position="158"/>
    </location>
</feature>
<dbReference type="InterPro" id="IPR011701">
    <property type="entry name" value="MFS"/>
</dbReference>
<evidence type="ECO:0000313" key="9">
    <source>
        <dbReference type="EMBL" id="AKL96837.1"/>
    </source>
</evidence>
<keyword evidence="4 7" id="KW-0812">Transmembrane</keyword>
<evidence type="ECO:0000256" key="4">
    <source>
        <dbReference type="ARBA" id="ARBA00022692"/>
    </source>
</evidence>
<dbReference type="Gene3D" id="1.20.1250.20">
    <property type="entry name" value="MFS general substrate transporter like domains"/>
    <property type="match status" value="1"/>
</dbReference>
<feature type="domain" description="Major facilitator superfamily (MFS) profile" evidence="8">
    <location>
        <begin position="10"/>
        <end position="387"/>
    </location>
</feature>
<dbReference type="InterPro" id="IPR036259">
    <property type="entry name" value="MFS_trans_sf"/>
</dbReference>
<dbReference type="GO" id="GO:0005886">
    <property type="term" value="C:plasma membrane"/>
    <property type="evidence" value="ECO:0007669"/>
    <property type="project" value="UniProtKB-SubCell"/>
</dbReference>
<evidence type="ECO:0000256" key="5">
    <source>
        <dbReference type="ARBA" id="ARBA00022989"/>
    </source>
</evidence>